<dbReference type="InterPro" id="IPR003594">
    <property type="entry name" value="HATPase_dom"/>
</dbReference>
<gene>
    <name evidence="15" type="ORF">CG50_07555</name>
</gene>
<keyword evidence="8 15" id="KW-0418">Kinase</keyword>
<evidence type="ECO:0000256" key="9">
    <source>
        <dbReference type="ARBA" id="ARBA00022840"/>
    </source>
</evidence>
<evidence type="ECO:0000256" key="11">
    <source>
        <dbReference type="ARBA" id="ARBA00023012"/>
    </source>
</evidence>
<dbReference type="InterPro" id="IPR003660">
    <property type="entry name" value="HAMP_dom"/>
</dbReference>
<reference evidence="15 16" key="1">
    <citation type="submission" date="2014-03" db="EMBL/GenBank/DDBJ databases">
        <title>Genome of Paenirhodobacter enshiensis DW2-9.</title>
        <authorList>
            <person name="Wang D."/>
            <person name="Wang G."/>
        </authorList>
    </citation>
    <scope>NUCLEOTIDE SEQUENCE [LARGE SCALE GENOMIC DNA]</scope>
    <source>
        <strain evidence="15 16">DW2-9</strain>
    </source>
</reference>
<keyword evidence="5" id="KW-0808">Transferase</keyword>
<feature type="domain" description="Histidine kinase" evidence="13">
    <location>
        <begin position="234"/>
        <end position="443"/>
    </location>
</feature>
<dbReference type="SMART" id="SM00388">
    <property type="entry name" value="HisKA"/>
    <property type="match status" value="1"/>
</dbReference>
<evidence type="ECO:0000256" key="12">
    <source>
        <dbReference type="SAM" id="Phobius"/>
    </source>
</evidence>
<dbReference type="SMART" id="SM00387">
    <property type="entry name" value="HATPase_c"/>
    <property type="match status" value="1"/>
</dbReference>
<dbReference type="PANTHER" id="PTHR45436">
    <property type="entry name" value="SENSOR HISTIDINE KINASE YKOH"/>
    <property type="match status" value="1"/>
</dbReference>
<dbReference type="Gene3D" id="1.20.5.1040">
    <property type="entry name" value="Sensor protein qsec"/>
    <property type="match status" value="1"/>
</dbReference>
<dbReference type="PROSITE" id="PS50109">
    <property type="entry name" value="HIS_KIN"/>
    <property type="match status" value="1"/>
</dbReference>
<keyword evidence="4" id="KW-0597">Phosphoprotein</keyword>
<evidence type="ECO:0000256" key="6">
    <source>
        <dbReference type="ARBA" id="ARBA00022692"/>
    </source>
</evidence>
<dbReference type="AlphaFoldDB" id="A0A086XS44"/>
<dbReference type="Gene3D" id="1.10.287.130">
    <property type="match status" value="1"/>
</dbReference>
<dbReference type="PROSITE" id="PS50885">
    <property type="entry name" value="HAMP"/>
    <property type="match status" value="1"/>
</dbReference>
<evidence type="ECO:0000313" key="15">
    <source>
        <dbReference type="EMBL" id="KFI24844.1"/>
    </source>
</evidence>
<evidence type="ECO:0000256" key="8">
    <source>
        <dbReference type="ARBA" id="ARBA00022777"/>
    </source>
</evidence>
<comment type="catalytic activity">
    <reaction evidence="1">
        <text>ATP + protein L-histidine = ADP + protein N-phospho-L-histidine.</text>
        <dbReference type="EC" id="2.7.13.3"/>
    </reaction>
</comment>
<keyword evidence="11" id="KW-0902">Two-component regulatory system</keyword>
<dbReference type="CDD" id="cd00075">
    <property type="entry name" value="HATPase"/>
    <property type="match status" value="1"/>
</dbReference>
<dbReference type="InterPro" id="IPR050428">
    <property type="entry name" value="TCS_sensor_his_kinase"/>
</dbReference>
<dbReference type="GO" id="GO:0005524">
    <property type="term" value="F:ATP binding"/>
    <property type="evidence" value="ECO:0007669"/>
    <property type="project" value="UniProtKB-KW"/>
</dbReference>
<feature type="domain" description="HAMP" evidence="14">
    <location>
        <begin position="174"/>
        <end position="226"/>
    </location>
</feature>
<keyword evidence="12" id="KW-0472">Membrane</keyword>
<accession>A0A086XS44</accession>
<dbReference type="Proteomes" id="UP000028824">
    <property type="component" value="Unassembled WGS sequence"/>
</dbReference>
<dbReference type="EMBL" id="JFZB01000033">
    <property type="protein sequence ID" value="KFI24844.1"/>
    <property type="molecule type" value="Genomic_DNA"/>
</dbReference>
<evidence type="ECO:0000313" key="16">
    <source>
        <dbReference type="Proteomes" id="UP000028824"/>
    </source>
</evidence>
<dbReference type="eggNOG" id="COG2205">
    <property type="taxonomic scope" value="Bacteria"/>
</dbReference>
<dbReference type="SUPFAM" id="SSF55874">
    <property type="entry name" value="ATPase domain of HSP90 chaperone/DNA topoisomerase II/histidine kinase"/>
    <property type="match status" value="1"/>
</dbReference>
<dbReference type="PANTHER" id="PTHR45436:SF14">
    <property type="entry name" value="SENSOR PROTEIN QSEC"/>
    <property type="match status" value="1"/>
</dbReference>
<dbReference type="GO" id="GO:0005886">
    <property type="term" value="C:plasma membrane"/>
    <property type="evidence" value="ECO:0007669"/>
    <property type="project" value="TreeGrafter"/>
</dbReference>
<evidence type="ECO:0000259" key="13">
    <source>
        <dbReference type="PROSITE" id="PS50109"/>
    </source>
</evidence>
<dbReference type="InterPro" id="IPR036097">
    <property type="entry name" value="HisK_dim/P_sf"/>
</dbReference>
<dbReference type="InterPro" id="IPR005467">
    <property type="entry name" value="His_kinase_dom"/>
</dbReference>
<evidence type="ECO:0000256" key="7">
    <source>
        <dbReference type="ARBA" id="ARBA00022741"/>
    </source>
</evidence>
<dbReference type="Pfam" id="PF02518">
    <property type="entry name" value="HATPase_c"/>
    <property type="match status" value="1"/>
</dbReference>
<keyword evidence="6 12" id="KW-0812">Transmembrane</keyword>
<keyword evidence="16" id="KW-1185">Reference proteome</keyword>
<evidence type="ECO:0000256" key="10">
    <source>
        <dbReference type="ARBA" id="ARBA00022989"/>
    </source>
</evidence>
<dbReference type="InterPro" id="IPR036890">
    <property type="entry name" value="HATPase_C_sf"/>
</dbReference>
<name>A0A086XS44_9RHOB</name>
<evidence type="ECO:0000256" key="4">
    <source>
        <dbReference type="ARBA" id="ARBA00022553"/>
    </source>
</evidence>
<comment type="caution">
    <text evidence="15">The sequence shown here is derived from an EMBL/GenBank/DDBJ whole genome shotgun (WGS) entry which is preliminary data.</text>
</comment>
<dbReference type="SUPFAM" id="SSF47384">
    <property type="entry name" value="Homodimeric domain of signal transducing histidine kinase"/>
    <property type="match status" value="1"/>
</dbReference>
<keyword evidence="7" id="KW-0547">Nucleotide-binding</keyword>
<dbReference type="InterPro" id="IPR003661">
    <property type="entry name" value="HisK_dim/P_dom"/>
</dbReference>
<comment type="subcellular location">
    <subcellularLocation>
        <location evidence="2">Membrane</location>
        <topology evidence="2">Multi-pass membrane protein</topology>
    </subcellularLocation>
</comment>
<dbReference type="CDD" id="cd00082">
    <property type="entry name" value="HisKA"/>
    <property type="match status" value="1"/>
</dbReference>
<dbReference type="GO" id="GO:0000155">
    <property type="term" value="F:phosphorelay sensor kinase activity"/>
    <property type="evidence" value="ECO:0007669"/>
    <property type="project" value="InterPro"/>
</dbReference>
<organism evidence="15 16">
    <name type="scientific">Paenirhodobacter enshiensis</name>
    <dbReference type="NCBI Taxonomy" id="1105367"/>
    <lineage>
        <taxon>Bacteria</taxon>
        <taxon>Pseudomonadati</taxon>
        <taxon>Pseudomonadota</taxon>
        <taxon>Alphaproteobacteria</taxon>
        <taxon>Rhodobacterales</taxon>
        <taxon>Rhodobacter group</taxon>
        <taxon>Paenirhodobacter</taxon>
    </lineage>
</organism>
<proteinExistence type="predicted"/>
<dbReference type="RefSeq" id="WP_036639191.1">
    <property type="nucleotide sequence ID" value="NZ_JFZB01000033.1"/>
</dbReference>
<evidence type="ECO:0000256" key="3">
    <source>
        <dbReference type="ARBA" id="ARBA00012438"/>
    </source>
</evidence>
<dbReference type="EC" id="2.7.13.3" evidence="3"/>
<evidence type="ECO:0000256" key="5">
    <source>
        <dbReference type="ARBA" id="ARBA00022679"/>
    </source>
</evidence>
<protein>
    <recommendedName>
        <fullName evidence="3">histidine kinase</fullName>
        <ecNumber evidence="3">2.7.13.3</ecNumber>
    </recommendedName>
</protein>
<dbReference type="STRING" id="1105367.CG50_07555"/>
<evidence type="ECO:0000259" key="14">
    <source>
        <dbReference type="PROSITE" id="PS50885"/>
    </source>
</evidence>
<evidence type="ECO:0000256" key="1">
    <source>
        <dbReference type="ARBA" id="ARBA00000085"/>
    </source>
</evidence>
<dbReference type="Pfam" id="PF00512">
    <property type="entry name" value="HisKA"/>
    <property type="match status" value="1"/>
</dbReference>
<dbReference type="OrthoDB" id="9809766at2"/>
<feature type="transmembrane region" description="Helical" evidence="12">
    <location>
        <begin position="12"/>
        <end position="34"/>
    </location>
</feature>
<keyword evidence="9" id="KW-0067">ATP-binding</keyword>
<dbReference type="Gene3D" id="3.30.565.10">
    <property type="entry name" value="Histidine kinase-like ATPase, C-terminal domain"/>
    <property type="match status" value="1"/>
</dbReference>
<feature type="transmembrane region" description="Helical" evidence="12">
    <location>
        <begin position="154"/>
        <end position="177"/>
    </location>
</feature>
<keyword evidence="10 12" id="KW-1133">Transmembrane helix</keyword>
<sequence>MRAPQSLQLRLGLAVGLAVTVLWVGAAVVTVHFARSELDEVFDSALAETAQRVLPLAVSEILGREGAVGTQTVPAIRPHEEHYTYVVRDASGAVLLQSHRADPAAFPPYAGPGFAQTPALRLYSDEALRGSLTITVAEPMEHRDHVVRELQIGLLAPLALMVPLALGAIAAILRLGFAPLRRFRLRLAARGATDLSAVDARGLPAEVRPLAQTMNALLARLDAAFQSERAFAANAAHELRTPLAGAIAQAQRLRAETADPAAAARAAEIEAVLKRLTRLSEGLMQLARAEGGRLRGARETDLRLVLRLIAGDTARLAGAPAVALDLPDHALLSDLDPDLFGILCRNLIDNALRHGTPGAGVRVELRDDGTLSVENDCPPIAPEALTRLGTRFERASGSPNGNGLGLAIVGAIVGRAEGRLSLASPIPGTDRGFCVSVALPLRAGPRDPS</sequence>
<evidence type="ECO:0000256" key="2">
    <source>
        <dbReference type="ARBA" id="ARBA00004141"/>
    </source>
</evidence>